<comment type="caution">
    <text evidence="3">The sequence shown here is derived from an EMBL/GenBank/DDBJ whole genome shotgun (WGS) entry which is preliminary data.</text>
</comment>
<sequence length="537" mass="58326">MTDPTRDVEAVRSAVAGANLSRRQVLAVGGVGLGALLFAGCSSSPASAPRTSGPAQAPKKGGIIKMAVSDGQATDSLDPGLIISQNTAIVCNALYDSLTRVDDDFVAKPALAESWESTPDALTWTFRLRPGVKWHDGSDFTSADVAATLKRWVDPKSGNEMYGGMSPYIDPSGIETPDPLTVVVKLKTPNSILPALVGSNWNAKITKAGTTSFTPRTAIGTGPFKLTSWTAGTAWAAARNDAYWGGAPYLDGIEVKITPDQGAKLQGILAGSTDVTDDLPISYWTSLKGRSDVSVQTFKNKSAWVFAFDQRHAPYDNQKVLEALKLATDRDTMLRVALQGHGVLTDDFGATPGSVFYPTGHKSEFNIEKAKSLLAEAGYPKGLDIELSTSNVTAGMLDVAQAWQQVVKPAGFNVTLKQFPLNTYWDKGWMATPAFQDYWNRFHPAQMLQLFYMSSGPWWDTRYQDPRLADMVAGIMKETDPTTQAQLIQAALVMVRETYSFVVPFYTDGGWAQSNKVNGVVWDFVNQMDFRKAWMSA</sequence>
<dbReference type="Gene3D" id="3.10.105.10">
    <property type="entry name" value="Dipeptide-binding Protein, Domain 3"/>
    <property type="match status" value="1"/>
</dbReference>
<organism evidence="3 4">
    <name type="scientific">Nocardioides pocheonensis</name>
    <dbReference type="NCBI Taxonomy" id="661485"/>
    <lineage>
        <taxon>Bacteria</taxon>
        <taxon>Bacillati</taxon>
        <taxon>Actinomycetota</taxon>
        <taxon>Actinomycetes</taxon>
        <taxon>Propionibacteriales</taxon>
        <taxon>Nocardioidaceae</taxon>
        <taxon>Nocardioides</taxon>
    </lineage>
</organism>
<keyword evidence="4" id="KW-1185">Reference proteome</keyword>
<dbReference type="Proteomes" id="UP000279994">
    <property type="component" value="Unassembled WGS sequence"/>
</dbReference>
<accession>A0A3N0GJ42</accession>
<dbReference type="Gene3D" id="3.40.190.10">
    <property type="entry name" value="Periplasmic binding protein-like II"/>
    <property type="match status" value="1"/>
</dbReference>
<dbReference type="AlphaFoldDB" id="A0A3N0GJ42"/>
<dbReference type="InterPro" id="IPR039424">
    <property type="entry name" value="SBP_5"/>
</dbReference>
<dbReference type="GO" id="GO:0042597">
    <property type="term" value="C:periplasmic space"/>
    <property type="evidence" value="ECO:0007669"/>
    <property type="project" value="UniProtKB-ARBA"/>
</dbReference>
<dbReference type="RefSeq" id="WP_123224640.1">
    <property type="nucleotide sequence ID" value="NZ_RJSF01000046.1"/>
</dbReference>
<dbReference type="InterPro" id="IPR006311">
    <property type="entry name" value="TAT_signal"/>
</dbReference>
<dbReference type="GO" id="GO:0043190">
    <property type="term" value="C:ATP-binding cassette (ABC) transporter complex"/>
    <property type="evidence" value="ECO:0007669"/>
    <property type="project" value="InterPro"/>
</dbReference>
<evidence type="ECO:0000313" key="4">
    <source>
        <dbReference type="Proteomes" id="UP000279994"/>
    </source>
</evidence>
<dbReference type="SUPFAM" id="SSF53850">
    <property type="entry name" value="Periplasmic binding protein-like II"/>
    <property type="match status" value="1"/>
</dbReference>
<proteinExistence type="predicted"/>
<dbReference type="InterPro" id="IPR030678">
    <property type="entry name" value="Peptide/Ni-bd"/>
</dbReference>
<dbReference type="PIRSF" id="PIRSF002741">
    <property type="entry name" value="MppA"/>
    <property type="match status" value="1"/>
</dbReference>
<dbReference type="GO" id="GO:1904680">
    <property type="term" value="F:peptide transmembrane transporter activity"/>
    <property type="evidence" value="ECO:0007669"/>
    <property type="project" value="TreeGrafter"/>
</dbReference>
<dbReference type="EMBL" id="RJSF01000046">
    <property type="protein sequence ID" value="RNM12060.1"/>
    <property type="molecule type" value="Genomic_DNA"/>
</dbReference>
<name>A0A3N0GJ42_9ACTN</name>
<dbReference type="PROSITE" id="PS51318">
    <property type="entry name" value="TAT"/>
    <property type="match status" value="1"/>
</dbReference>
<dbReference type="PANTHER" id="PTHR30290">
    <property type="entry name" value="PERIPLASMIC BINDING COMPONENT OF ABC TRANSPORTER"/>
    <property type="match status" value="1"/>
</dbReference>
<dbReference type="CDD" id="cd08503">
    <property type="entry name" value="PBP2_NikA_DppA_OppA_like_17"/>
    <property type="match status" value="1"/>
</dbReference>
<feature type="domain" description="Solute-binding protein family 5" evidence="2">
    <location>
        <begin position="108"/>
        <end position="442"/>
    </location>
</feature>
<evidence type="ECO:0000259" key="2">
    <source>
        <dbReference type="Pfam" id="PF00496"/>
    </source>
</evidence>
<protein>
    <submittedName>
        <fullName evidence="3">ABC transporter substrate-binding protein</fullName>
    </submittedName>
</protein>
<dbReference type="GO" id="GO:0015833">
    <property type="term" value="P:peptide transport"/>
    <property type="evidence" value="ECO:0007669"/>
    <property type="project" value="TreeGrafter"/>
</dbReference>
<keyword evidence="1" id="KW-0732">Signal</keyword>
<dbReference type="InterPro" id="IPR000914">
    <property type="entry name" value="SBP_5_dom"/>
</dbReference>
<dbReference type="PANTHER" id="PTHR30290:SF38">
    <property type="entry name" value="D,D-DIPEPTIDE-BINDING PERIPLASMIC PROTEIN DDPA-RELATED"/>
    <property type="match status" value="1"/>
</dbReference>
<dbReference type="Pfam" id="PF00496">
    <property type="entry name" value="SBP_bac_5"/>
    <property type="match status" value="1"/>
</dbReference>
<reference evidence="3 4" key="1">
    <citation type="submission" date="2018-11" db="EMBL/GenBank/DDBJ databases">
        <authorList>
            <person name="Li F."/>
        </authorList>
    </citation>
    <scope>NUCLEOTIDE SEQUENCE [LARGE SCALE GENOMIC DNA]</scope>
    <source>
        <strain evidence="3 4">Gsoil 818</strain>
    </source>
</reference>
<evidence type="ECO:0000313" key="3">
    <source>
        <dbReference type="EMBL" id="RNM12060.1"/>
    </source>
</evidence>
<dbReference type="Gene3D" id="3.90.76.10">
    <property type="entry name" value="Dipeptide-binding Protein, Domain 1"/>
    <property type="match status" value="1"/>
</dbReference>
<evidence type="ECO:0000256" key="1">
    <source>
        <dbReference type="ARBA" id="ARBA00022729"/>
    </source>
</evidence>
<gene>
    <name evidence="3" type="ORF">EFL26_19775</name>
</gene>
<dbReference type="OrthoDB" id="9796817at2"/>